<protein>
    <submittedName>
        <fullName evidence="1">Uncharacterized protein</fullName>
    </submittedName>
</protein>
<evidence type="ECO:0000313" key="1">
    <source>
        <dbReference type="EMBL" id="KAI3829388.1"/>
    </source>
</evidence>
<name>A0ACB9KAZ7_9ASTR</name>
<organism evidence="1 2">
    <name type="scientific">Smallanthus sonchifolius</name>
    <dbReference type="NCBI Taxonomy" id="185202"/>
    <lineage>
        <taxon>Eukaryota</taxon>
        <taxon>Viridiplantae</taxon>
        <taxon>Streptophyta</taxon>
        <taxon>Embryophyta</taxon>
        <taxon>Tracheophyta</taxon>
        <taxon>Spermatophyta</taxon>
        <taxon>Magnoliopsida</taxon>
        <taxon>eudicotyledons</taxon>
        <taxon>Gunneridae</taxon>
        <taxon>Pentapetalae</taxon>
        <taxon>asterids</taxon>
        <taxon>campanulids</taxon>
        <taxon>Asterales</taxon>
        <taxon>Asteraceae</taxon>
        <taxon>Asteroideae</taxon>
        <taxon>Heliantheae alliance</taxon>
        <taxon>Millerieae</taxon>
        <taxon>Smallanthus</taxon>
    </lineage>
</organism>
<evidence type="ECO:0000313" key="2">
    <source>
        <dbReference type="Proteomes" id="UP001056120"/>
    </source>
</evidence>
<sequence length="147" mass="16700">MSSYGGSLIVPLVFLDVKIYKQWFTTEKRFLLIMANPTIQMSVIGNLGSNHIPSDLRPVFFLFVATPSMATLAWKSINGSFDKMLFFLSLFLFLSLAIRPMFFKKSVKTFNRAWWEFSFPLTFLALASIEYAQHVQGIAATDLALVL</sequence>
<reference evidence="2" key="1">
    <citation type="journal article" date="2022" name="Mol. Ecol. Resour.">
        <title>The genomes of chicory, endive, great burdock and yacon provide insights into Asteraceae palaeo-polyploidization history and plant inulin production.</title>
        <authorList>
            <person name="Fan W."/>
            <person name="Wang S."/>
            <person name="Wang H."/>
            <person name="Wang A."/>
            <person name="Jiang F."/>
            <person name="Liu H."/>
            <person name="Zhao H."/>
            <person name="Xu D."/>
            <person name="Zhang Y."/>
        </authorList>
    </citation>
    <scope>NUCLEOTIDE SEQUENCE [LARGE SCALE GENOMIC DNA]</scope>
    <source>
        <strain evidence="2">cv. Yunnan</strain>
    </source>
</reference>
<dbReference type="Proteomes" id="UP001056120">
    <property type="component" value="Linkage Group LG01"/>
</dbReference>
<accession>A0ACB9KAZ7</accession>
<dbReference type="EMBL" id="CM042018">
    <property type="protein sequence ID" value="KAI3829388.1"/>
    <property type="molecule type" value="Genomic_DNA"/>
</dbReference>
<reference evidence="1 2" key="2">
    <citation type="journal article" date="2022" name="Mol. Ecol. Resour.">
        <title>The genomes of chicory, endive, great burdock and yacon provide insights into Asteraceae paleo-polyploidization history and plant inulin production.</title>
        <authorList>
            <person name="Fan W."/>
            <person name="Wang S."/>
            <person name="Wang H."/>
            <person name="Wang A."/>
            <person name="Jiang F."/>
            <person name="Liu H."/>
            <person name="Zhao H."/>
            <person name="Xu D."/>
            <person name="Zhang Y."/>
        </authorList>
    </citation>
    <scope>NUCLEOTIDE SEQUENCE [LARGE SCALE GENOMIC DNA]</scope>
    <source>
        <strain evidence="2">cv. Yunnan</strain>
        <tissue evidence="1">Leaves</tissue>
    </source>
</reference>
<proteinExistence type="predicted"/>
<comment type="caution">
    <text evidence="1">The sequence shown here is derived from an EMBL/GenBank/DDBJ whole genome shotgun (WGS) entry which is preliminary data.</text>
</comment>
<keyword evidence="2" id="KW-1185">Reference proteome</keyword>
<gene>
    <name evidence="1" type="ORF">L1987_03511</name>
</gene>